<proteinExistence type="predicted"/>
<evidence type="ECO:0000313" key="2">
    <source>
        <dbReference type="Proteomes" id="UP000286208"/>
    </source>
</evidence>
<dbReference type="AlphaFoldDB" id="A0A3S3AXB1"/>
<comment type="caution">
    <text evidence="1">The sequence shown here is derived from an EMBL/GenBank/DDBJ whole genome shotgun (WGS) entry which is preliminary data.</text>
</comment>
<name>A0A3S3AXB1_9NOCA</name>
<gene>
    <name evidence="1" type="ORF">EGT67_06100</name>
</gene>
<dbReference type="Pfam" id="PF02424">
    <property type="entry name" value="ApbE"/>
    <property type="match status" value="1"/>
</dbReference>
<accession>A0A3S3AXB1</accession>
<dbReference type="RefSeq" id="WP_127915157.1">
    <property type="nucleotide sequence ID" value="NZ_RKLP01000002.1"/>
</dbReference>
<reference evidence="1 2" key="1">
    <citation type="submission" date="2018-11" db="EMBL/GenBank/DDBJ databases">
        <title>Rhodococcus spongicola sp. nov. and Rhodococcus xishaensis sp. nov. from marine sponges.</title>
        <authorList>
            <person name="Li L."/>
            <person name="Lin H.W."/>
        </authorList>
    </citation>
    <scope>NUCLEOTIDE SEQUENCE [LARGE SCALE GENOMIC DNA]</scope>
    <source>
        <strain evidence="1 2">CCTCC AB2014297</strain>
    </source>
</reference>
<organism evidence="1 2">
    <name type="scientific">Prescottella agglutinans</name>
    <dbReference type="NCBI Taxonomy" id="1644129"/>
    <lineage>
        <taxon>Bacteria</taxon>
        <taxon>Bacillati</taxon>
        <taxon>Actinomycetota</taxon>
        <taxon>Actinomycetes</taxon>
        <taxon>Mycobacteriales</taxon>
        <taxon>Nocardiaceae</taxon>
        <taxon>Prescottella</taxon>
    </lineage>
</organism>
<dbReference type="EMBL" id="RKLP01000002">
    <property type="protein sequence ID" value="RVW10717.1"/>
    <property type="molecule type" value="Genomic_DNA"/>
</dbReference>
<sequence length="266" mass="27656">MQVDTRWSAWNEEIEVQVTEGAALGPAVALVGTVLTEVEAACSLQRGHAEIHALNLAQGLPVRVSVRLAGLLRSALWVARMTDGAVSPLAIEESPSGVPPIHPEPTFADVQIDDATVLAPWGVSFDIADTAKADTTDRAAALVAHELECGVLVRVGSVLATAGHCPAGGWQVAVPGDGAVELRAGTAMATVGADLTYGGHDPVSGEWEQVSVMADDGLWAYGAAAASIRRGVGAVPWLEQQELGARLVDRLGRVYTTDGWSHPHAA</sequence>
<dbReference type="OrthoDB" id="9778595at2"/>
<protein>
    <recommendedName>
        <fullName evidence="3">FAD:protein FMN transferase</fullName>
    </recommendedName>
</protein>
<evidence type="ECO:0000313" key="1">
    <source>
        <dbReference type="EMBL" id="RVW10717.1"/>
    </source>
</evidence>
<dbReference type="InterPro" id="IPR024932">
    <property type="entry name" value="ApbE"/>
</dbReference>
<keyword evidence="2" id="KW-1185">Reference proteome</keyword>
<evidence type="ECO:0008006" key="3">
    <source>
        <dbReference type="Google" id="ProtNLM"/>
    </source>
</evidence>
<dbReference type="Gene3D" id="3.10.520.10">
    <property type="entry name" value="ApbE-like domains"/>
    <property type="match status" value="1"/>
</dbReference>
<dbReference type="Proteomes" id="UP000286208">
    <property type="component" value="Unassembled WGS sequence"/>
</dbReference>
<dbReference type="SUPFAM" id="SSF143631">
    <property type="entry name" value="ApbE-like"/>
    <property type="match status" value="1"/>
</dbReference>
<dbReference type="InterPro" id="IPR003374">
    <property type="entry name" value="ApbE-like_sf"/>
</dbReference>